<dbReference type="Pfam" id="PF00535">
    <property type="entry name" value="Glycos_transf_2"/>
    <property type="match status" value="1"/>
</dbReference>
<gene>
    <name evidence="5" type="ORF">A1QC_12780</name>
</gene>
<dbReference type="InterPro" id="IPR029044">
    <property type="entry name" value="Nucleotide-diphossugar_trans"/>
</dbReference>
<dbReference type="EMBL" id="AJYK02000100">
    <property type="protein sequence ID" value="OEF23134.1"/>
    <property type="molecule type" value="Genomic_DNA"/>
</dbReference>
<dbReference type="SUPFAM" id="SSF53448">
    <property type="entry name" value="Nucleotide-diphospho-sugar transferases"/>
    <property type="match status" value="1"/>
</dbReference>
<dbReference type="Proteomes" id="UP000094070">
    <property type="component" value="Unassembled WGS sequence"/>
</dbReference>
<dbReference type="CDD" id="cd02526">
    <property type="entry name" value="GT2_RfbF_like"/>
    <property type="match status" value="1"/>
</dbReference>
<evidence type="ECO:0000313" key="5">
    <source>
        <dbReference type="EMBL" id="OEF23134.1"/>
    </source>
</evidence>
<dbReference type="eggNOG" id="COG1216">
    <property type="taxonomic scope" value="Bacteria"/>
</dbReference>
<dbReference type="InterPro" id="IPR001173">
    <property type="entry name" value="Glyco_trans_2-like"/>
</dbReference>
<comment type="similarity">
    <text evidence="1">Belongs to the glycosyltransferase 2 family.</text>
</comment>
<dbReference type="GO" id="GO:0016757">
    <property type="term" value="F:glycosyltransferase activity"/>
    <property type="evidence" value="ECO:0007669"/>
    <property type="project" value="UniProtKB-KW"/>
</dbReference>
<evidence type="ECO:0000256" key="3">
    <source>
        <dbReference type="ARBA" id="ARBA00022679"/>
    </source>
</evidence>
<dbReference type="NCBIfam" id="TIGR01556">
    <property type="entry name" value="rhamnosyltran"/>
    <property type="match status" value="1"/>
</dbReference>
<evidence type="ECO:0000313" key="6">
    <source>
        <dbReference type="Proteomes" id="UP000094070"/>
    </source>
</evidence>
<feature type="domain" description="Glycosyltransferase 2-like" evidence="4">
    <location>
        <begin position="12"/>
        <end position="128"/>
    </location>
</feature>
<keyword evidence="6" id="KW-1185">Reference proteome</keyword>
<evidence type="ECO:0000256" key="1">
    <source>
        <dbReference type="ARBA" id="ARBA00006739"/>
    </source>
</evidence>
<evidence type="ECO:0000256" key="2">
    <source>
        <dbReference type="ARBA" id="ARBA00022676"/>
    </source>
</evidence>
<dbReference type="AlphaFoldDB" id="A0A1E5DZX4"/>
<dbReference type="PANTHER" id="PTHR43179:SF12">
    <property type="entry name" value="GALACTOFURANOSYLTRANSFERASE GLFT2"/>
    <property type="match status" value="1"/>
</dbReference>
<dbReference type="STRING" id="1188252.A1QC_12780"/>
<keyword evidence="3" id="KW-0808">Transferase</keyword>
<name>A0A1E5DZX4_9VIBR</name>
<accession>A0A1E5DZX4</accession>
<keyword evidence="2" id="KW-0328">Glycosyltransferase</keyword>
<comment type="caution">
    <text evidence="5">The sequence shown here is derived from an EMBL/GenBank/DDBJ whole genome shotgun (WGS) entry which is preliminary data.</text>
</comment>
<sequence length="258" mass="30018">MDNTPSPSDYNLNENIKLITLNDNVGIAKALNIGIDYVKEQSYKYCLLLDQDSEPDYKLVNGLTEFFNNKSDINDIALIAPSYFDKALGRNASFIQKNKYTMGRTLAMGEEPIEASYVITSGTLLNLSCYDKIGPMNEELFIDFVDIEWCLRANYKGYKILGLPWLRMEHEIGDKPVKFLGKEYVNHSAIRHYYYFRNVFMLLRMKHVPIQWKVSEVFKYIPRFIVYAFSTENKREQVLYMTKGMFHGIIGRFGKLRG</sequence>
<reference evidence="5 6" key="1">
    <citation type="journal article" date="2012" name="Science">
        <title>Ecological populations of bacteria act as socially cohesive units of antibiotic production and resistance.</title>
        <authorList>
            <person name="Cordero O.X."/>
            <person name="Wildschutte H."/>
            <person name="Kirkup B."/>
            <person name="Proehl S."/>
            <person name="Ngo L."/>
            <person name="Hussain F."/>
            <person name="Le Roux F."/>
            <person name="Mincer T."/>
            <person name="Polz M.F."/>
        </authorList>
    </citation>
    <scope>NUCLEOTIDE SEQUENCE [LARGE SCALE GENOMIC DNA]</scope>
    <source>
        <strain evidence="5 6">1S-45</strain>
    </source>
</reference>
<protein>
    <recommendedName>
        <fullName evidence="4">Glycosyltransferase 2-like domain-containing protein</fullName>
    </recommendedName>
</protein>
<dbReference type="InterPro" id="IPR006446">
    <property type="entry name" value="RhaTrfase"/>
</dbReference>
<proteinExistence type="inferred from homology"/>
<organism evidence="5 6">
    <name type="scientific">Vibrio rumoiensis 1S-45</name>
    <dbReference type="NCBI Taxonomy" id="1188252"/>
    <lineage>
        <taxon>Bacteria</taxon>
        <taxon>Pseudomonadati</taxon>
        <taxon>Pseudomonadota</taxon>
        <taxon>Gammaproteobacteria</taxon>
        <taxon>Vibrionales</taxon>
        <taxon>Vibrionaceae</taxon>
        <taxon>Vibrio</taxon>
    </lineage>
</organism>
<evidence type="ECO:0000259" key="4">
    <source>
        <dbReference type="Pfam" id="PF00535"/>
    </source>
</evidence>
<dbReference type="Gene3D" id="3.90.550.10">
    <property type="entry name" value="Spore Coat Polysaccharide Biosynthesis Protein SpsA, Chain A"/>
    <property type="match status" value="1"/>
</dbReference>
<dbReference type="PANTHER" id="PTHR43179">
    <property type="entry name" value="RHAMNOSYLTRANSFERASE WBBL"/>
    <property type="match status" value="1"/>
</dbReference>